<dbReference type="InterPro" id="IPR003583">
    <property type="entry name" value="Hlx-hairpin-Hlx_DNA-bd_motif"/>
</dbReference>
<dbReference type="NCBIfam" id="TIGR00426">
    <property type="entry name" value="competence protein ComEA helix-hairpin-helix repeat region"/>
    <property type="match status" value="1"/>
</dbReference>
<evidence type="ECO:0000256" key="1">
    <source>
        <dbReference type="SAM" id="MobiDB-lite"/>
    </source>
</evidence>
<dbReference type="Pfam" id="PF10531">
    <property type="entry name" value="SLBB"/>
    <property type="match status" value="1"/>
</dbReference>
<dbReference type="InterPro" id="IPR051675">
    <property type="entry name" value="Endo/Exo/Phosphatase_dom_1"/>
</dbReference>
<feature type="domain" description="Helix-hairpin-helix DNA-binding motif class 1" evidence="3">
    <location>
        <begin position="208"/>
        <end position="227"/>
    </location>
</feature>
<keyword evidence="2" id="KW-1133">Transmembrane helix</keyword>
<evidence type="ECO:0000313" key="4">
    <source>
        <dbReference type="EMBL" id="HJE50678.1"/>
    </source>
</evidence>
<keyword evidence="2" id="KW-0472">Membrane</keyword>
<keyword evidence="4" id="KW-0238">DNA-binding</keyword>
<keyword evidence="2" id="KW-0812">Transmembrane</keyword>
<evidence type="ECO:0000256" key="2">
    <source>
        <dbReference type="SAM" id="Phobius"/>
    </source>
</evidence>
<dbReference type="PANTHER" id="PTHR21180:SF32">
    <property type="entry name" value="ENDONUCLEASE_EXONUCLEASE_PHOSPHATASE FAMILY DOMAIN-CONTAINING PROTEIN 1"/>
    <property type="match status" value="1"/>
</dbReference>
<dbReference type="GO" id="GO:0015627">
    <property type="term" value="C:type II protein secretion system complex"/>
    <property type="evidence" value="ECO:0007669"/>
    <property type="project" value="TreeGrafter"/>
</dbReference>
<dbReference type="Gene3D" id="1.10.150.280">
    <property type="entry name" value="AF1531-like domain"/>
    <property type="match status" value="1"/>
</dbReference>
<dbReference type="Gene3D" id="3.10.560.10">
    <property type="entry name" value="Outer membrane lipoprotein wza domain like"/>
    <property type="match status" value="1"/>
</dbReference>
<name>A0A921JQQ9_9ACTN</name>
<proteinExistence type="predicted"/>
<feature type="region of interest" description="Disordered" evidence="1">
    <location>
        <begin position="179"/>
        <end position="200"/>
    </location>
</feature>
<dbReference type="SMART" id="SM00278">
    <property type="entry name" value="HhH1"/>
    <property type="match status" value="2"/>
</dbReference>
<dbReference type="GO" id="GO:0006281">
    <property type="term" value="P:DNA repair"/>
    <property type="evidence" value="ECO:0007669"/>
    <property type="project" value="InterPro"/>
</dbReference>
<dbReference type="InterPro" id="IPR004509">
    <property type="entry name" value="Competence_ComEA_HhH"/>
</dbReference>
<evidence type="ECO:0000259" key="3">
    <source>
        <dbReference type="SMART" id="SM00278"/>
    </source>
</evidence>
<dbReference type="PANTHER" id="PTHR21180">
    <property type="entry name" value="ENDONUCLEASE/EXONUCLEASE/PHOSPHATASE FAMILY DOMAIN-CONTAINING PROTEIN 1"/>
    <property type="match status" value="1"/>
</dbReference>
<dbReference type="GO" id="GO:0003677">
    <property type="term" value="F:DNA binding"/>
    <property type="evidence" value="ECO:0007669"/>
    <property type="project" value="UniProtKB-KW"/>
</dbReference>
<dbReference type="InterPro" id="IPR010994">
    <property type="entry name" value="RuvA_2-like"/>
</dbReference>
<protein>
    <submittedName>
        <fullName evidence="4">ComEA family DNA-binding protein</fullName>
    </submittedName>
</protein>
<feature type="compositionally biased region" description="Gly residues" evidence="1">
    <location>
        <begin position="188"/>
        <end position="197"/>
    </location>
</feature>
<feature type="domain" description="Helix-hairpin-helix DNA-binding motif class 1" evidence="3">
    <location>
        <begin position="238"/>
        <end position="257"/>
    </location>
</feature>
<dbReference type="EMBL" id="DYZF01000041">
    <property type="protein sequence ID" value="HJE50678.1"/>
    <property type="molecule type" value="Genomic_DNA"/>
</dbReference>
<gene>
    <name evidence="4" type="ORF">K8V15_01635</name>
</gene>
<sequence length="261" mass="26072">MQASDELARARLAYVSAGQAPLSAPRRALHEPELDAEPDPDPDPVPGPAPDLPSRLDGALSHPRPLTRKHLVILAILVLCGVGVAVAAMGRSAATEVPVVAPVVDSPPSPTPSPVPRVRVHVAGAVAAPGVVSLPVGAIVEEAIVAAGGLAPDANPAGLNLAQPLADGMQIMIGTDAEPVGEVSGAGHPSGGGGAPGGQLNLNSASAGELESLPGVGPVMAGAIVAWREEHGRFTSVEELQEVSGIGPKTFDKLRPLVAVS</sequence>
<reference evidence="4" key="2">
    <citation type="submission" date="2021-09" db="EMBL/GenBank/DDBJ databases">
        <authorList>
            <person name="Gilroy R."/>
        </authorList>
    </citation>
    <scope>NUCLEOTIDE SEQUENCE</scope>
    <source>
        <strain evidence="4">ChiGjej3B3-7470</strain>
    </source>
</reference>
<feature type="region of interest" description="Disordered" evidence="1">
    <location>
        <begin position="20"/>
        <end position="61"/>
    </location>
</feature>
<dbReference type="SUPFAM" id="SSF47781">
    <property type="entry name" value="RuvA domain 2-like"/>
    <property type="match status" value="1"/>
</dbReference>
<evidence type="ECO:0000313" key="5">
    <source>
        <dbReference type="Proteomes" id="UP000712713"/>
    </source>
</evidence>
<dbReference type="InterPro" id="IPR019554">
    <property type="entry name" value="Soluble_ligand-bd"/>
</dbReference>
<accession>A0A921JQQ9</accession>
<organism evidence="4 5">
    <name type="scientific">Tessaracoccus flavescens</name>
    <dbReference type="NCBI Taxonomy" id="399497"/>
    <lineage>
        <taxon>Bacteria</taxon>
        <taxon>Bacillati</taxon>
        <taxon>Actinomycetota</taxon>
        <taxon>Actinomycetes</taxon>
        <taxon>Propionibacteriales</taxon>
        <taxon>Propionibacteriaceae</taxon>
        <taxon>Tessaracoccus</taxon>
    </lineage>
</organism>
<dbReference type="AlphaFoldDB" id="A0A921JQQ9"/>
<dbReference type="GO" id="GO:0015628">
    <property type="term" value="P:protein secretion by the type II secretion system"/>
    <property type="evidence" value="ECO:0007669"/>
    <property type="project" value="TreeGrafter"/>
</dbReference>
<dbReference type="Proteomes" id="UP000712713">
    <property type="component" value="Unassembled WGS sequence"/>
</dbReference>
<dbReference type="Pfam" id="PF12836">
    <property type="entry name" value="HHH_3"/>
    <property type="match status" value="1"/>
</dbReference>
<reference evidence="4" key="1">
    <citation type="journal article" date="2021" name="PeerJ">
        <title>Extensive microbial diversity within the chicken gut microbiome revealed by metagenomics and culture.</title>
        <authorList>
            <person name="Gilroy R."/>
            <person name="Ravi A."/>
            <person name="Getino M."/>
            <person name="Pursley I."/>
            <person name="Horton D.L."/>
            <person name="Alikhan N.F."/>
            <person name="Baker D."/>
            <person name="Gharbi K."/>
            <person name="Hall N."/>
            <person name="Watson M."/>
            <person name="Adriaenssens E.M."/>
            <person name="Foster-Nyarko E."/>
            <person name="Jarju S."/>
            <person name="Secka A."/>
            <person name="Antonio M."/>
            <person name="Oren A."/>
            <person name="Chaudhuri R.R."/>
            <person name="La Ragione R."/>
            <person name="Hildebrand F."/>
            <person name="Pallen M.J."/>
        </authorList>
    </citation>
    <scope>NUCLEOTIDE SEQUENCE</scope>
    <source>
        <strain evidence="4">ChiGjej3B3-7470</strain>
    </source>
</reference>
<comment type="caution">
    <text evidence="4">The sequence shown here is derived from an EMBL/GenBank/DDBJ whole genome shotgun (WGS) entry which is preliminary data.</text>
</comment>
<feature type="transmembrane region" description="Helical" evidence="2">
    <location>
        <begin position="71"/>
        <end position="90"/>
    </location>
</feature>